<dbReference type="Pfam" id="PF20584">
    <property type="entry name" value="DUF6787"/>
    <property type="match status" value="1"/>
</dbReference>
<feature type="transmembrane region" description="Helical" evidence="1">
    <location>
        <begin position="12"/>
        <end position="34"/>
    </location>
</feature>
<feature type="domain" description="DUF6787" evidence="2">
    <location>
        <begin position="18"/>
        <end position="95"/>
    </location>
</feature>
<dbReference type="RefSeq" id="WP_236958399.1">
    <property type="nucleotide sequence ID" value="NZ_JAETXX010000002.1"/>
</dbReference>
<accession>A0ABS9J1Z5</accession>
<keyword evidence="3" id="KW-0808">Transferase</keyword>
<keyword evidence="4" id="KW-1185">Reference proteome</keyword>
<dbReference type="InterPro" id="IPR046714">
    <property type="entry name" value="DUF6787"/>
</dbReference>
<name>A0ABS9J1Z5_9FLAO</name>
<protein>
    <submittedName>
        <fullName evidence="3">Diacylglyceryl transferase</fullName>
    </submittedName>
</protein>
<gene>
    <name evidence="3" type="ORF">JM658_06305</name>
</gene>
<comment type="caution">
    <text evidence="3">The sequence shown here is derived from an EMBL/GenBank/DDBJ whole genome shotgun (WGS) entry which is preliminary data.</text>
</comment>
<reference evidence="3 4" key="1">
    <citation type="submission" date="2021-01" db="EMBL/GenBank/DDBJ databases">
        <title>Genome sequencing of Joostella atrarenae M1-2 (= KCTC 23194).</title>
        <authorList>
            <person name="Zakaria M.R."/>
            <person name="Lam M.Q."/>
            <person name="Chong C.S."/>
        </authorList>
    </citation>
    <scope>NUCLEOTIDE SEQUENCE [LARGE SCALE GENOMIC DNA]</scope>
    <source>
        <strain evidence="3 4">M1-2</strain>
    </source>
</reference>
<dbReference type="GO" id="GO:0016740">
    <property type="term" value="F:transferase activity"/>
    <property type="evidence" value="ECO:0007669"/>
    <property type="project" value="UniProtKB-KW"/>
</dbReference>
<proteinExistence type="predicted"/>
<keyword evidence="1" id="KW-0472">Membrane</keyword>
<evidence type="ECO:0000313" key="3">
    <source>
        <dbReference type="EMBL" id="MCF8714440.1"/>
    </source>
</evidence>
<evidence type="ECO:0000256" key="1">
    <source>
        <dbReference type="SAM" id="Phobius"/>
    </source>
</evidence>
<keyword evidence="1" id="KW-0812">Transmembrane</keyword>
<evidence type="ECO:0000259" key="2">
    <source>
        <dbReference type="Pfam" id="PF20584"/>
    </source>
</evidence>
<evidence type="ECO:0000313" key="4">
    <source>
        <dbReference type="Proteomes" id="UP000829517"/>
    </source>
</evidence>
<feature type="transmembrane region" description="Helical" evidence="1">
    <location>
        <begin position="54"/>
        <end position="77"/>
    </location>
</feature>
<dbReference type="Proteomes" id="UP000829517">
    <property type="component" value="Unassembled WGS sequence"/>
</dbReference>
<organism evidence="3 4">
    <name type="scientific">Joostella atrarenae</name>
    <dbReference type="NCBI Taxonomy" id="679257"/>
    <lineage>
        <taxon>Bacteria</taxon>
        <taxon>Pseudomonadati</taxon>
        <taxon>Bacteroidota</taxon>
        <taxon>Flavobacteriia</taxon>
        <taxon>Flavobacteriales</taxon>
        <taxon>Flavobacteriaceae</taxon>
        <taxon>Joostella</taxon>
    </lineage>
</organism>
<keyword evidence="1" id="KW-1133">Transmembrane helix</keyword>
<sequence length="105" mass="12314">MKRLKEKWNIESNFQLGIIFTVFAVNGSLAVALVKPIMNFIGLNKELVSGFLFWPIRILLMFIVYQILLIVIGTLFGQHEFFWNMQKKTLARLGVSRFKNYKNEE</sequence>
<dbReference type="EMBL" id="JAETXX010000002">
    <property type="protein sequence ID" value="MCF8714440.1"/>
    <property type="molecule type" value="Genomic_DNA"/>
</dbReference>